<dbReference type="GO" id="GO:0016301">
    <property type="term" value="F:kinase activity"/>
    <property type="evidence" value="ECO:0007669"/>
    <property type="project" value="UniProtKB-KW"/>
</dbReference>
<dbReference type="InterPro" id="IPR015943">
    <property type="entry name" value="WD40/YVTN_repeat-like_dom_sf"/>
</dbReference>
<evidence type="ECO:0000256" key="3">
    <source>
        <dbReference type="ARBA" id="ARBA00022553"/>
    </source>
</evidence>
<feature type="transmembrane region" description="Helical" evidence="9">
    <location>
        <begin position="756"/>
        <end position="774"/>
    </location>
</feature>
<evidence type="ECO:0000256" key="5">
    <source>
        <dbReference type="ARBA" id="ARBA00022741"/>
    </source>
</evidence>
<dbReference type="EMBL" id="JBHRTA010000016">
    <property type="protein sequence ID" value="MFC3197153.1"/>
    <property type="molecule type" value="Genomic_DNA"/>
</dbReference>
<keyword evidence="9" id="KW-0812">Transmembrane</keyword>
<dbReference type="InterPro" id="IPR050482">
    <property type="entry name" value="Sensor_HK_TwoCompSys"/>
</dbReference>
<evidence type="ECO:0000256" key="1">
    <source>
        <dbReference type="ARBA" id="ARBA00000085"/>
    </source>
</evidence>
<dbReference type="InterPro" id="IPR011712">
    <property type="entry name" value="Sig_transdc_His_kin_sub3_dim/P"/>
</dbReference>
<keyword evidence="7" id="KW-0067">ATP-binding</keyword>
<dbReference type="Pfam" id="PF07730">
    <property type="entry name" value="HisKA_3"/>
    <property type="match status" value="1"/>
</dbReference>
<name>A0ABV7JLF2_9SPHI</name>
<evidence type="ECO:0000256" key="7">
    <source>
        <dbReference type="ARBA" id="ARBA00022840"/>
    </source>
</evidence>
<comment type="catalytic activity">
    <reaction evidence="1">
        <text>ATP + protein L-histidine = ADP + protein N-phospho-L-histidine.</text>
        <dbReference type="EC" id="2.7.13.3"/>
    </reaction>
</comment>
<keyword evidence="9" id="KW-0472">Membrane</keyword>
<evidence type="ECO:0000256" key="2">
    <source>
        <dbReference type="ARBA" id="ARBA00012438"/>
    </source>
</evidence>
<evidence type="ECO:0000256" key="6">
    <source>
        <dbReference type="ARBA" id="ARBA00022777"/>
    </source>
</evidence>
<gene>
    <name evidence="11" type="ORF">ACFOET_05985</name>
</gene>
<dbReference type="SUPFAM" id="SSF63829">
    <property type="entry name" value="Calcium-dependent phosphotriesterase"/>
    <property type="match status" value="1"/>
</dbReference>
<evidence type="ECO:0000259" key="10">
    <source>
        <dbReference type="Pfam" id="PF07730"/>
    </source>
</evidence>
<keyword evidence="8" id="KW-0902">Two-component regulatory system</keyword>
<dbReference type="Gene3D" id="2.130.10.10">
    <property type="entry name" value="YVTN repeat-like/Quinoprotein amine dehydrogenase"/>
    <property type="match status" value="2"/>
</dbReference>
<dbReference type="InterPro" id="IPR036890">
    <property type="entry name" value="HATPase_C_sf"/>
</dbReference>
<dbReference type="PANTHER" id="PTHR24421:SF10">
    <property type="entry name" value="NITRATE_NITRITE SENSOR PROTEIN NARQ"/>
    <property type="match status" value="1"/>
</dbReference>
<keyword evidence="5" id="KW-0547">Nucleotide-binding</keyword>
<keyword evidence="6 11" id="KW-0418">Kinase</keyword>
<evidence type="ECO:0000256" key="9">
    <source>
        <dbReference type="SAM" id="Phobius"/>
    </source>
</evidence>
<dbReference type="EC" id="2.7.13.3" evidence="2"/>
<dbReference type="Proteomes" id="UP001595526">
    <property type="component" value="Unassembled WGS sequence"/>
</dbReference>
<keyword evidence="9" id="KW-1133">Transmembrane helix</keyword>
<dbReference type="SUPFAM" id="SSF55874">
    <property type="entry name" value="ATPase domain of HSP90 chaperone/DNA topoisomerase II/histidine kinase"/>
    <property type="match status" value="1"/>
</dbReference>
<keyword evidence="4" id="KW-0808">Transferase</keyword>
<evidence type="ECO:0000313" key="11">
    <source>
        <dbReference type="EMBL" id="MFC3197153.1"/>
    </source>
</evidence>
<dbReference type="InterPro" id="IPR011047">
    <property type="entry name" value="Quinoprotein_ADH-like_sf"/>
</dbReference>
<dbReference type="SUPFAM" id="SSF50998">
    <property type="entry name" value="Quinoprotein alcohol dehydrogenase-like"/>
    <property type="match status" value="1"/>
</dbReference>
<feature type="domain" description="Signal transduction histidine kinase subgroup 3 dimerisation and phosphoacceptor" evidence="10">
    <location>
        <begin position="788"/>
        <end position="847"/>
    </location>
</feature>
<evidence type="ECO:0000256" key="4">
    <source>
        <dbReference type="ARBA" id="ARBA00022679"/>
    </source>
</evidence>
<organism evidence="11 12">
    <name type="scientific">Parapedobacter deserti</name>
    <dbReference type="NCBI Taxonomy" id="1912957"/>
    <lineage>
        <taxon>Bacteria</taxon>
        <taxon>Pseudomonadati</taxon>
        <taxon>Bacteroidota</taxon>
        <taxon>Sphingobacteriia</taxon>
        <taxon>Sphingobacteriales</taxon>
        <taxon>Sphingobacteriaceae</taxon>
        <taxon>Parapedobacter</taxon>
    </lineage>
</organism>
<keyword evidence="3" id="KW-0597">Phosphoprotein</keyword>
<dbReference type="Gene3D" id="1.20.5.1930">
    <property type="match status" value="1"/>
</dbReference>
<dbReference type="Gene3D" id="3.30.565.10">
    <property type="entry name" value="Histidine kinase-like ATPase, C-terminal domain"/>
    <property type="match status" value="1"/>
</dbReference>
<evidence type="ECO:0000313" key="12">
    <source>
        <dbReference type="Proteomes" id="UP001595526"/>
    </source>
</evidence>
<protein>
    <recommendedName>
        <fullName evidence="2">histidine kinase</fullName>
        <ecNumber evidence="2">2.7.13.3</ecNumber>
    </recommendedName>
</protein>
<dbReference type="PANTHER" id="PTHR24421">
    <property type="entry name" value="NITRATE/NITRITE SENSOR PROTEIN NARX-RELATED"/>
    <property type="match status" value="1"/>
</dbReference>
<comment type="caution">
    <text evidence="11">The sequence shown here is derived from an EMBL/GenBank/DDBJ whole genome shotgun (WGS) entry which is preliminary data.</text>
</comment>
<dbReference type="RefSeq" id="WP_379020571.1">
    <property type="nucleotide sequence ID" value="NZ_JBHRTA010000016.1"/>
</dbReference>
<accession>A0ABV7JLF2</accession>
<reference evidence="12" key="1">
    <citation type="journal article" date="2019" name="Int. J. Syst. Evol. Microbiol.">
        <title>The Global Catalogue of Microorganisms (GCM) 10K type strain sequencing project: providing services to taxonomists for standard genome sequencing and annotation.</title>
        <authorList>
            <consortium name="The Broad Institute Genomics Platform"/>
            <consortium name="The Broad Institute Genome Sequencing Center for Infectious Disease"/>
            <person name="Wu L."/>
            <person name="Ma J."/>
        </authorList>
    </citation>
    <scope>NUCLEOTIDE SEQUENCE [LARGE SCALE GENOMIC DNA]</scope>
    <source>
        <strain evidence="12">KCTC 52416</strain>
    </source>
</reference>
<keyword evidence="12" id="KW-1185">Reference proteome</keyword>
<proteinExistence type="predicted"/>
<evidence type="ECO:0000256" key="8">
    <source>
        <dbReference type="ARBA" id="ARBA00023012"/>
    </source>
</evidence>
<sequence length="987" mass="111210">MTKNRCFRLCSLIWLLCAKLTIYGQEYTIARLRLFPSQDEVLIKDVTTDSLGFIWYLTNGEIYRYDGYRSLDILNTISAQRLTDDMPQRILIDYRNRLWMAGNANLSYLDLKTWKVHAVDSALLPPIQDRTVHSIAQLADSTVIIAYENGHLLLLKGNQFTRIDELNERGKLASNKVSPRSMTIWKGKIWVGTTGGGLLSINTDRHGQTQYRQLPGLQSLIKNLVAHQDTLFLDVPEQFSYSLDEGIATTIRPRNFVLSEDKYYVLKEGNGLHAYADDEAVYLLDSTLRLRQRVGIPSRHRFRTTSVHIAGGEVLLGTEEGIFVVYPKTKGISQLIPANPGPNKSTRGIYVYPDGAQFYATYNGAGYIEPDGTVFTFQELRHAYVMLPMNNNKLLVGTEGGFLKVFNRRQRRVADLRYTLSQNASEKYAAHLPIFVMCLAETATDYLIGGMNGLWMLDKKSLRLDRYELTTGEPHALDVQIRHMQHHEGQGLFLSTNVGLFLLDNGVLTKKYPKSGNIGVFKSIIINDTTWVATQGDGLVAIDPDGEVLQRLTTANGMSNNLIYSLEVSNGVKVAGTANGLNLIDGQQRVRRIGTAEGLSQSEFNSGASFPDTVRNRVFIGGLMGYTVLDMAHDWFNEGNQLESYVTEIHTSKGNAGEKMSDYSWPYRADRTLTLKPGQSLTGLYVGTPKNYRADCEVTYSINSGDSDMLKFGQFISLIDPSPGHYQIRLKTRSTGTTSRLREITVVKQPHYYQTWWFGGLLVALAISLTVLWYRSRIQKIRREQTIRNRIAADLHDEVGSSLTRIFFQANTLSANQMPEENQAKQLELIADTSKQALLTMSDMVWSIDSRFDTMKDLVIRMKDYVYRLREELDFSYRFDEEGDVDSAKVSQAFRQNLFLIFKEALTNAIKYSNGSEIVINLLVNKNVRLVIINRYSAKSNGVGRRQGGRGMVNMEHRAAKIGGTLSVTDQHGLFQLSLDLPPKKGG</sequence>